<dbReference type="GO" id="GO:0005179">
    <property type="term" value="F:hormone activity"/>
    <property type="evidence" value="ECO:0007669"/>
    <property type="project" value="UniProtKB-KW"/>
</dbReference>
<organism evidence="3">
    <name type="scientific">Castor canadensis</name>
    <name type="common">American beaver</name>
    <dbReference type="NCBI Taxonomy" id="51338"/>
    <lineage>
        <taxon>Eukaryota</taxon>
        <taxon>Metazoa</taxon>
        <taxon>Chordata</taxon>
        <taxon>Craniata</taxon>
        <taxon>Vertebrata</taxon>
        <taxon>Euteleostomi</taxon>
        <taxon>Mammalia</taxon>
        <taxon>Eutheria</taxon>
        <taxon>Euarchontoglires</taxon>
        <taxon>Glires</taxon>
        <taxon>Rodentia</taxon>
        <taxon>Castorimorpha</taxon>
        <taxon>Castoridae</taxon>
        <taxon>Castor</taxon>
    </lineage>
</organism>
<proteinExistence type="predicted"/>
<keyword evidence="2" id="KW-0027">Amidation</keyword>
<evidence type="ECO:0000256" key="1">
    <source>
        <dbReference type="ARBA" id="ARBA00022702"/>
    </source>
</evidence>
<protein>
    <submittedName>
        <fullName evidence="3">Uncharacterized protein</fullName>
    </submittedName>
</protein>
<keyword evidence="1" id="KW-0372">Hormone</keyword>
<evidence type="ECO:0000256" key="2">
    <source>
        <dbReference type="ARBA" id="ARBA00022815"/>
    </source>
</evidence>
<dbReference type="GO" id="GO:0005576">
    <property type="term" value="C:extracellular region"/>
    <property type="evidence" value="ECO:0007669"/>
    <property type="project" value="InterPro"/>
</dbReference>
<dbReference type="Ensembl" id="ENSCCNT00000021029.1">
    <property type="protein sequence ID" value="ENSCCNP00000016124.1"/>
    <property type="gene ID" value="ENSCCNG00000016453.1"/>
</dbReference>
<reference evidence="3" key="1">
    <citation type="submission" date="2023-09" db="UniProtKB">
        <authorList>
            <consortium name="Ensembl"/>
        </authorList>
    </citation>
    <scope>IDENTIFICATION</scope>
</reference>
<dbReference type="InterPro" id="IPR021116">
    <property type="entry name" value="Calcitonin/adrenomedullin"/>
</dbReference>
<dbReference type="Pfam" id="PF00214">
    <property type="entry name" value="Calc_CGRP_IAPP"/>
    <property type="match status" value="1"/>
</dbReference>
<name>A0A8C0WW82_CASCN</name>
<sequence length="79" mass="8674">FFFLEYHINLILIWKGGAGRGSEPALGLLPLFRSALGSSPDLATLSEKGAHLLLTASVQDYMQIKDKTLQQKQEAEGSR</sequence>
<accession>A0A8C0WW82</accession>
<evidence type="ECO:0000313" key="3">
    <source>
        <dbReference type="Ensembl" id="ENSCCNP00000016124.1"/>
    </source>
</evidence>
<dbReference type="AlphaFoldDB" id="A0A8C0WW82"/>